<dbReference type="Pfam" id="PF01548">
    <property type="entry name" value="DEDD_Tnp_IS110"/>
    <property type="match status" value="1"/>
</dbReference>
<proteinExistence type="predicted"/>
<evidence type="ECO:0000313" key="5">
    <source>
        <dbReference type="Proteomes" id="UP001629288"/>
    </source>
</evidence>
<dbReference type="PANTHER" id="PTHR33055">
    <property type="entry name" value="TRANSPOSASE FOR INSERTION SEQUENCE ELEMENT IS1111A"/>
    <property type="match status" value="1"/>
</dbReference>
<keyword evidence="5" id="KW-1185">Reference proteome</keyword>
<protein>
    <submittedName>
        <fullName evidence="4">IS110 family transposase</fullName>
    </submittedName>
</protein>
<name>A0ABW9CD16_9BURK</name>
<feature type="domain" description="Transposase IS116/IS110/IS902 C-terminal" evidence="3">
    <location>
        <begin position="206"/>
        <end position="288"/>
    </location>
</feature>
<dbReference type="InterPro" id="IPR002525">
    <property type="entry name" value="Transp_IS110-like_N"/>
</dbReference>
<dbReference type="Proteomes" id="UP001629288">
    <property type="component" value="Unassembled WGS sequence"/>
</dbReference>
<dbReference type="NCBIfam" id="NF033542">
    <property type="entry name" value="transpos_IS110"/>
    <property type="match status" value="1"/>
</dbReference>
<dbReference type="PANTHER" id="PTHR33055:SF13">
    <property type="entry name" value="TRANSPOSASE"/>
    <property type="match status" value="1"/>
</dbReference>
<evidence type="ECO:0000259" key="3">
    <source>
        <dbReference type="Pfam" id="PF02371"/>
    </source>
</evidence>
<organism evidence="4 5">
    <name type="scientific">Paraburkholderia strydomiana</name>
    <dbReference type="NCBI Taxonomy" id="1245417"/>
    <lineage>
        <taxon>Bacteria</taxon>
        <taxon>Pseudomonadati</taxon>
        <taxon>Pseudomonadota</taxon>
        <taxon>Betaproteobacteria</taxon>
        <taxon>Burkholderiales</taxon>
        <taxon>Burkholderiaceae</taxon>
        <taxon>Paraburkholderia</taxon>
    </lineage>
</organism>
<dbReference type="InterPro" id="IPR003346">
    <property type="entry name" value="Transposase_20"/>
</dbReference>
<dbReference type="EMBL" id="JAQQDH010000047">
    <property type="protein sequence ID" value="MFM0448722.1"/>
    <property type="molecule type" value="Genomic_DNA"/>
</dbReference>
<evidence type="ECO:0000259" key="2">
    <source>
        <dbReference type="Pfam" id="PF01548"/>
    </source>
</evidence>
<evidence type="ECO:0000313" key="4">
    <source>
        <dbReference type="EMBL" id="MFM0448722.1"/>
    </source>
</evidence>
<gene>
    <name evidence="4" type="ORF">PQR00_34685</name>
</gene>
<accession>A0ABW9CD16</accession>
<comment type="caution">
    <text evidence="4">The sequence shown here is derived from an EMBL/GenBank/DDBJ whole genome shotgun (WGS) entry which is preliminary data.</text>
</comment>
<dbReference type="Pfam" id="PF02371">
    <property type="entry name" value="Transposase_20"/>
    <property type="match status" value="1"/>
</dbReference>
<dbReference type="InterPro" id="IPR047650">
    <property type="entry name" value="Transpos_IS110"/>
</dbReference>
<evidence type="ECO:0000256" key="1">
    <source>
        <dbReference type="SAM" id="MobiDB-lite"/>
    </source>
</evidence>
<feature type="compositionally biased region" description="Polar residues" evidence="1">
    <location>
        <begin position="396"/>
        <end position="407"/>
    </location>
</feature>
<sequence length="407" mass="45282">MDVSRSVAEIAYLERGVLRAGGRAGLRRDELERFAAQLRRDDHVVLEATGNTAAIVNVLRAHVGRVIVANPLQVRLIAEARVKTDKIDAAILAQLYASGFLPQVWMPDETTQAMRRQVSRRAQIVRQRTRLKNEVHAVLAAHLIERCPATDLFGKKGRAWLANQPLPTDERVGVEQRLRELDRLGEDLKQIEQALALSALDDGRLRKLLTITGVNAIVAIGLLSAIGDIARFSAAEKLVSYFGLNPCVYQTGAQPARHGRISKRGRSYARAMLVEAAWSAAQSAGPLRAFFLRIRDRRGQQIAAVATARKIAVMVWYVLTRNETFAWDRPALTARKTRSLELQAGMPARRGGPKGSAAAYNLKSVRDQERAIAEQAERAYQRLFSRWKQARPGNKPASTQWPPRQTS</sequence>
<reference evidence="4 5" key="1">
    <citation type="journal article" date="2024" name="Chem. Sci.">
        <title>Discovery of megapolipeptins by genome mining of a Burkholderiales bacteria collection.</title>
        <authorList>
            <person name="Paulo B.S."/>
            <person name="Recchia M.J.J."/>
            <person name="Lee S."/>
            <person name="Fergusson C.H."/>
            <person name="Romanowski S.B."/>
            <person name="Hernandez A."/>
            <person name="Krull N."/>
            <person name="Liu D.Y."/>
            <person name="Cavanagh H."/>
            <person name="Bos A."/>
            <person name="Gray C.A."/>
            <person name="Murphy B.T."/>
            <person name="Linington R.G."/>
            <person name="Eustaquio A.S."/>
        </authorList>
    </citation>
    <scope>NUCLEOTIDE SEQUENCE [LARGE SCALE GENOMIC DNA]</scope>
    <source>
        <strain evidence="4 5">RL17-379-BIB-C</strain>
    </source>
</reference>
<dbReference type="RefSeq" id="WP_408131974.1">
    <property type="nucleotide sequence ID" value="NZ_JAQQDH010000047.1"/>
</dbReference>
<feature type="domain" description="Transposase IS110-like N-terminal" evidence="2">
    <location>
        <begin position="35"/>
        <end position="140"/>
    </location>
</feature>
<feature type="region of interest" description="Disordered" evidence="1">
    <location>
        <begin position="385"/>
        <end position="407"/>
    </location>
</feature>